<feature type="compositionally biased region" description="Low complexity" evidence="1">
    <location>
        <begin position="317"/>
        <end position="327"/>
    </location>
</feature>
<accession>A0A8B6CSX7</accession>
<reference evidence="2" key="1">
    <citation type="submission" date="2018-11" db="EMBL/GenBank/DDBJ databases">
        <authorList>
            <person name="Alioto T."/>
            <person name="Alioto T."/>
        </authorList>
    </citation>
    <scope>NUCLEOTIDE SEQUENCE</scope>
</reference>
<gene>
    <name evidence="2" type="ORF">MGAL_10B026661</name>
</gene>
<comment type="caution">
    <text evidence="2">The sequence shown here is derived from an EMBL/GenBank/DDBJ whole genome shotgun (WGS) entry which is preliminary data.</text>
</comment>
<evidence type="ECO:0000313" key="2">
    <source>
        <dbReference type="EMBL" id="VDI08818.1"/>
    </source>
</evidence>
<evidence type="ECO:0000313" key="3">
    <source>
        <dbReference type="Proteomes" id="UP000596742"/>
    </source>
</evidence>
<proteinExistence type="predicted"/>
<feature type="compositionally biased region" description="Acidic residues" evidence="1">
    <location>
        <begin position="360"/>
        <end position="369"/>
    </location>
</feature>
<sequence length="395" mass="46052">MGKQSDHLNQQNRNRYQSSSHQYYANNFRRSPTKPRYESRSNMNTTHRRNFNHSGINPINVKDRNDLNMNSRDSWENNNELNRQNVDHSPNSVHNNGFYPEMKMYCNMLIRHDHAIREVLHKMYMMCHFGPGMNDVSTTFSELGEGATEKIQKIQDDLNEISIPFHAGQLQIQIMKFMKKNFSPEVYHFSDFHLPIANSAISYDGRVEDHIFRDAAWFYRTAQRDFWDKYLHKDQAQRLFTKSYHDYYLEIESRRNFLTDKTEVPTDCCTIGVGGEPCSLINFSNDKLDHTAAVWCEVKDRCSHDHGFLEALNLSKTPPSASSSLRSSKYDFDDEEVGENEDDDDDDDTDEEVQTIIGNQDDEDDDDDIITSSQKPVEGNRTGMLKLKKKIKEVV</sequence>
<feature type="region of interest" description="Disordered" evidence="1">
    <location>
        <begin position="317"/>
        <end position="383"/>
    </location>
</feature>
<dbReference type="Proteomes" id="UP000596742">
    <property type="component" value="Unassembled WGS sequence"/>
</dbReference>
<feature type="compositionally biased region" description="Polar residues" evidence="1">
    <location>
        <begin position="67"/>
        <end position="89"/>
    </location>
</feature>
<name>A0A8B6CSX7_MYTGA</name>
<feature type="region of interest" description="Disordered" evidence="1">
    <location>
        <begin position="1"/>
        <end position="89"/>
    </location>
</feature>
<feature type="compositionally biased region" description="Polar residues" evidence="1">
    <location>
        <begin position="7"/>
        <end position="30"/>
    </location>
</feature>
<keyword evidence="3" id="KW-1185">Reference proteome</keyword>
<organism evidence="2 3">
    <name type="scientific">Mytilus galloprovincialis</name>
    <name type="common">Mediterranean mussel</name>
    <dbReference type="NCBI Taxonomy" id="29158"/>
    <lineage>
        <taxon>Eukaryota</taxon>
        <taxon>Metazoa</taxon>
        <taxon>Spiralia</taxon>
        <taxon>Lophotrochozoa</taxon>
        <taxon>Mollusca</taxon>
        <taxon>Bivalvia</taxon>
        <taxon>Autobranchia</taxon>
        <taxon>Pteriomorphia</taxon>
        <taxon>Mytilida</taxon>
        <taxon>Mytiloidea</taxon>
        <taxon>Mytilidae</taxon>
        <taxon>Mytilinae</taxon>
        <taxon>Mytilus</taxon>
    </lineage>
</organism>
<dbReference type="EMBL" id="UYJE01002236">
    <property type="protein sequence ID" value="VDI08818.1"/>
    <property type="molecule type" value="Genomic_DNA"/>
</dbReference>
<feature type="compositionally biased region" description="Acidic residues" evidence="1">
    <location>
        <begin position="332"/>
        <end position="353"/>
    </location>
</feature>
<protein>
    <submittedName>
        <fullName evidence="2">Uncharacterized protein</fullName>
    </submittedName>
</protein>
<evidence type="ECO:0000256" key="1">
    <source>
        <dbReference type="SAM" id="MobiDB-lite"/>
    </source>
</evidence>
<dbReference type="AlphaFoldDB" id="A0A8B6CSX7"/>